<accession>A0ABR0QLJ2</accession>
<evidence type="ECO:0000256" key="1">
    <source>
        <dbReference type="SAM" id="MobiDB-lite"/>
    </source>
</evidence>
<dbReference type="EMBL" id="JARKNE010000003">
    <property type="protein sequence ID" value="KAK5840133.1"/>
    <property type="molecule type" value="Genomic_DNA"/>
</dbReference>
<evidence type="ECO:0000313" key="2">
    <source>
        <dbReference type="EMBL" id="KAK5840133.1"/>
    </source>
</evidence>
<comment type="caution">
    <text evidence="2">The sequence shown here is derived from an EMBL/GenBank/DDBJ whole genome shotgun (WGS) entry which is preliminary data.</text>
</comment>
<keyword evidence="3" id="KW-1185">Reference proteome</keyword>
<reference evidence="2 3" key="1">
    <citation type="submission" date="2023-03" db="EMBL/GenBank/DDBJ databases">
        <title>WGS of Gossypium arboreum.</title>
        <authorList>
            <person name="Yu D."/>
        </authorList>
    </citation>
    <scope>NUCLEOTIDE SEQUENCE [LARGE SCALE GENOMIC DNA]</scope>
    <source>
        <tissue evidence="2">Leaf</tissue>
    </source>
</reference>
<evidence type="ECO:0000313" key="3">
    <source>
        <dbReference type="Proteomes" id="UP001358586"/>
    </source>
</evidence>
<protein>
    <submittedName>
        <fullName evidence="2">Uncharacterized protein</fullName>
    </submittedName>
</protein>
<feature type="region of interest" description="Disordered" evidence="1">
    <location>
        <begin position="17"/>
        <end position="51"/>
    </location>
</feature>
<feature type="compositionally biased region" description="Acidic residues" evidence="1">
    <location>
        <begin position="18"/>
        <end position="28"/>
    </location>
</feature>
<sequence>MVLDLMCSEWIKRGNLAADDDDDYDDEGAFEHIPSPWHASPPTSSSYATQPSSEVNSAILDAIHLLSNYVRGLKDEVRSYREDVNTRLPTLEAQMASLVAHSLSTPPFSTSDD</sequence>
<name>A0ABR0QLJ2_GOSAR</name>
<feature type="compositionally biased region" description="Polar residues" evidence="1">
    <location>
        <begin position="41"/>
        <end position="51"/>
    </location>
</feature>
<proteinExistence type="predicted"/>
<gene>
    <name evidence="2" type="ORF">PVK06_009012</name>
</gene>
<organism evidence="2 3">
    <name type="scientific">Gossypium arboreum</name>
    <name type="common">Tree cotton</name>
    <name type="synonym">Gossypium nanking</name>
    <dbReference type="NCBI Taxonomy" id="29729"/>
    <lineage>
        <taxon>Eukaryota</taxon>
        <taxon>Viridiplantae</taxon>
        <taxon>Streptophyta</taxon>
        <taxon>Embryophyta</taxon>
        <taxon>Tracheophyta</taxon>
        <taxon>Spermatophyta</taxon>
        <taxon>Magnoliopsida</taxon>
        <taxon>eudicotyledons</taxon>
        <taxon>Gunneridae</taxon>
        <taxon>Pentapetalae</taxon>
        <taxon>rosids</taxon>
        <taxon>malvids</taxon>
        <taxon>Malvales</taxon>
        <taxon>Malvaceae</taxon>
        <taxon>Malvoideae</taxon>
        <taxon>Gossypium</taxon>
    </lineage>
</organism>
<dbReference type="Proteomes" id="UP001358586">
    <property type="component" value="Chromosome 3"/>
</dbReference>